<name>A0ABZ2LZQ7_9BACT</name>
<dbReference type="InterPro" id="IPR016024">
    <property type="entry name" value="ARM-type_fold"/>
</dbReference>
<dbReference type="EMBL" id="CP089984">
    <property type="protein sequence ID" value="WXB15256.1"/>
    <property type="molecule type" value="Genomic_DNA"/>
</dbReference>
<dbReference type="PANTHER" id="PTHR12697:SF38">
    <property type="entry name" value="PBS LYASE HEAT DOMAIN PROTEIN REPEAT-CONTAINING PROTEIN"/>
    <property type="match status" value="1"/>
</dbReference>
<dbReference type="RefSeq" id="WP_394824881.1">
    <property type="nucleotide sequence ID" value="NZ_CP089984.1"/>
</dbReference>
<evidence type="ECO:0000256" key="1">
    <source>
        <dbReference type="SAM" id="MobiDB-lite"/>
    </source>
</evidence>
<dbReference type="InterPro" id="IPR004155">
    <property type="entry name" value="PBS_lyase_HEAT"/>
</dbReference>
<reference evidence="2 3" key="1">
    <citation type="submission" date="2021-12" db="EMBL/GenBank/DDBJ databases">
        <title>Discovery of the Pendulisporaceae a myxobacterial family with distinct sporulation behavior and unique specialized metabolism.</title>
        <authorList>
            <person name="Garcia R."/>
            <person name="Popoff A."/>
            <person name="Bader C.D."/>
            <person name="Loehr J."/>
            <person name="Walesch S."/>
            <person name="Walt C."/>
            <person name="Boldt J."/>
            <person name="Bunk B."/>
            <person name="Haeckl F.J.F.P.J."/>
            <person name="Gunesch A.P."/>
            <person name="Birkelbach J."/>
            <person name="Nuebel U."/>
            <person name="Pietschmann T."/>
            <person name="Bach T."/>
            <person name="Mueller R."/>
        </authorList>
    </citation>
    <scope>NUCLEOTIDE SEQUENCE [LARGE SCALE GENOMIC DNA]</scope>
    <source>
        <strain evidence="2 3">MSr11954</strain>
    </source>
</reference>
<feature type="compositionally biased region" description="Acidic residues" evidence="1">
    <location>
        <begin position="460"/>
        <end position="470"/>
    </location>
</feature>
<gene>
    <name evidence="2" type="ORF">LZC94_46480</name>
</gene>
<keyword evidence="3" id="KW-1185">Reference proteome</keyword>
<organism evidence="2 3">
    <name type="scientific">Pendulispora albinea</name>
    <dbReference type="NCBI Taxonomy" id="2741071"/>
    <lineage>
        <taxon>Bacteria</taxon>
        <taxon>Pseudomonadati</taxon>
        <taxon>Myxococcota</taxon>
        <taxon>Myxococcia</taxon>
        <taxon>Myxococcales</taxon>
        <taxon>Sorangiineae</taxon>
        <taxon>Pendulisporaceae</taxon>
        <taxon>Pendulispora</taxon>
    </lineage>
</organism>
<feature type="compositionally biased region" description="Basic and acidic residues" evidence="1">
    <location>
        <begin position="471"/>
        <end position="482"/>
    </location>
</feature>
<evidence type="ECO:0000313" key="2">
    <source>
        <dbReference type="EMBL" id="WXB15256.1"/>
    </source>
</evidence>
<dbReference type="SUPFAM" id="SSF48371">
    <property type="entry name" value="ARM repeat"/>
    <property type="match status" value="2"/>
</dbReference>
<proteinExistence type="predicted"/>
<dbReference type="InterPro" id="IPR011989">
    <property type="entry name" value="ARM-like"/>
</dbReference>
<sequence length="489" mass="50818">MAGAGSGRALTADLFGGGSTRECSSDPGAAPTVAAAKWRERYRSARSEDETCAALGHLAAAEGASAVETILEAFRSAKRPYVRECAVNALGETEAPSAANWLAEIARGPERELMEPAMQALAKNGSGAARSALLEFAHGDDPRLRQQALLSMGNAGWPEAAPLIVGALEHATPRSKEDLLSALGATRNPAAVPFLMKLAQEDGFSNREAAFDALGEMGGPEAIAFLTKEAGGQKPRYAIDALARIQDESARSALLELARTPGKAQVKAMHALMARATTEDPRVREEVRANLLRMVGEGGKNGDAALNALSQDESPEGTKALASIASGGGNYASEAIRRLAGLDDPSVAPVLLRAFESGKEDVRGPALSGLADLGGPMAERALADAVRSHDPKIRKEAASALVGSGLSGAKSWLETLSRDSNRDVADAARATIVIGRGGDDADDESTDRPLGTSVIAQADGPDDSSADDESPDKLQAELRPEGRFVPCAR</sequence>
<feature type="region of interest" description="Disordered" evidence="1">
    <location>
        <begin position="435"/>
        <end position="489"/>
    </location>
</feature>
<evidence type="ECO:0000313" key="3">
    <source>
        <dbReference type="Proteomes" id="UP001370348"/>
    </source>
</evidence>
<protein>
    <submittedName>
        <fullName evidence="2">HEAT repeat domain-containing protein</fullName>
    </submittedName>
</protein>
<dbReference type="Pfam" id="PF13646">
    <property type="entry name" value="HEAT_2"/>
    <property type="match status" value="3"/>
</dbReference>
<dbReference type="Gene3D" id="1.25.10.10">
    <property type="entry name" value="Leucine-rich Repeat Variant"/>
    <property type="match status" value="3"/>
</dbReference>
<accession>A0ABZ2LZQ7</accession>
<dbReference type="SMART" id="SM00567">
    <property type="entry name" value="EZ_HEAT"/>
    <property type="match status" value="8"/>
</dbReference>
<dbReference type="Proteomes" id="UP001370348">
    <property type="component" value="Chromosome"/>
</dbReference>
<dbReference type="PANTHER" id="PTHR12697">
    <property type="entry name" value="PBS LYASE HEAT-LIKE PROTEIN"/>
    <property type="match status" value="1"/>
</dbReference>